<dbReference type="Gene3D" id="3.40.190.10">
    <property type="entry name" value="Periplasmic binding protein-like II"/>
    <property type="match status" value="2"/>
</dbReference>
<dbReference type="PANTHER" id="PTHR35841">
    <property type="entry name" value="PHOSPHONATES-BINDING PERIPLASMIC PROTEIN"/>
    <property type="match status" value="1"/>
</dbReference>
<dbReference type="RefSeq" id="WP_141965758.1">
    <property type="nucleotide sequence ID" value="NZ_VFPO01000001.1"/>
</dbReference>
<evidence type="ECO:0000313" key="2">
    <source>
        <dbReference type="Proteomes" id="UP000316706"/>
    </source>
</evidence>
<dbReference type="Pfam" id="PF12974">
    <property type="entry name" value="Phosphonate-bd"/>
    <property type="match status" value="1"/>
</dbReference>
<dbReference type="EMBL" id="VFPO01000001">
    <property type="protein sequence ID" value="TQM66646.1"/>
    <property type="molecule type" value="Genomic_DNA"/>
</dbReference>
<organism evidence="1 2">
    <name type="scientific">Actinomadura hallensis</name>
    <dbReference type="NCBI Taxonomy" id="337895"/>
    <lineage>
        <taxon>Bacteria</taxon>
        <taxon>Bacillati</taxon>
        <taxon>Actinomycetota</taxon>
        <taxon>Actinomycetes</taxon>
        <taxon>Streptosporangiales</taxon>
        <taxon>Thermomonosporaceae</taxon>
        <taxon>Actinomadura</taxon>
    </lineage>
</organism>
<evidence type="ECO:0000313" key="1">
    <source>
        <dbReference type="EMBL" id="TQM66646.1"/>
    </source>
</evidence>
<name>A0A543I7S5_9ACTN</name>
<reference evidence="1 2" key="1">
    <citation type="submission" date="2019-06" db="EMBL/GenBank/DDBJ databases">
        <title>Sequencing the genomes of 1000 actinobacteria strains.</title>
        <authorList>
            <person name="Klenk H.-P."/>
        </authorList>
    </citation>
    <scope>NUCLEOTIDE SEQUENCE [LARGE SCALE GENOMIC DNA]</scope>
    <source>
        <strain evidence="1 2">DSM 45043</strain>
    </source>
</reference>
<proteinExistence type="predicted"/>
<dbReference type="SUPFAM" id="SSF53850">
    <property type="entry name" value="Periplasmic binding protein-like II"/>
    <property type="match status" value="1"/>
</dbReference>
<protein>
    <submittedName>
        <fullName evidence="1">ABC-type phosphate/phosphonate transport system substrate-binding protein</fullName>
    </submittedName>
</protein>
<accession>A0A543I7S5</accession>
<dbReference type="OrthoDB" id="5318791at2"/>
<dbReference type="PANTHER" id="PTHR35841:SF1">
    <property type="entry name" value="PHOSPHONATES-BINDING PERIPLASMIC PROTEIN"/>
    <property type="match status" value="1"/>
</dbReference>
<gene>
    <name evidence="1" type="ORF">FHX41_0227</name>
</gene>
<comment type="caution">
    <text evidence="1">The sequence shown here is derived from an EMBL/GenBank/DDBJ whole genome shotgun (WGS) entry which is preliminary data.</text>
</comment>
<sequence>MLLMGAVAYDPKVVTIWSRFREWLTARGLPFDFVLYSNYERQVEDLIEGRVHLAWNSPLAWVRARRLAGRRGPEVRPLLMRDTDRDLTSLIVVRDASPYTSVADLKGETVAVGALDSPQSALIPLSYLRGQGVVPGEDVSVRRFDVGVGLHGDDIGGERRAAAALAAGEVAAACLIDANHLLFARENVLPPGGTRVLAQTAPYDHCNMTVAGSAPAALVDRFAELLLSMSFADPEVRPLLELEGLKAWVEGRDTGYDALEAAVDEAGFYDASGRITADDYTP</sequence>
<dbReference type="AlphaFoldDB" id="A0A543I7S5"/>
<keyword evidence="2" id="KW-1185">Reference proteome</keyword>
<dbReference type="Proteomes" id="UP000316706">
    <property type="component" value="Unassembled WGS sequence"/>
</dbReference>